<dbReference type="OrthoDB" id="365507at2759"/>
<protein>
    <submittedName>
        <fullName evidence="2">Uncharacterized protein</fullName>
    </submittedName>
</protein>
<name>A0A976M5W1_THEOR</name>
<feature type="chain" id="PRO_5037010616" evidence="1">
    <location>
        <begin position="24"/>
        <end position="390"/>
    </location>
</feature>
<gene>
    <name evidence="2" type="ORF">MACJ_002361</name>
</gene>
<evidence type="ECO:0000313" key="3">
    <source>
        <dbReference type="Proteomes" id="UP000244803"/>
    </source>
</evidence>
<sequence length="390" mass="45054">MSMPSRLVCLFILINKWIGISEALSGRNSKFQKLSLVSRILNTDSLPELKEGFLKKKGKELKKQLEKKGYTAVLAPVLETYERYRGQLGLSLELQKVTLYYAVDYSNDPIVSQYPKNERPEVYKPQTQFHKLKKPNYYTLVKDFLILFTQEKQGKTQGTYSLKQLDTGLPNGVMLFMDPNACADHVVELNKQDKEAKLTSTKLNTVFKLFEIGLNFFRDRDTVNIVVPFSESLVYATNKGGSNFNGTPVFTPDPPIYVTKRVDSRDEDESNASEDKFNSNDKLLVFFTPSEAKEFYKKVRWEKAYKDEKTGKYYRIWSKSPPYRPDVKVTSLEKIYGRVHGSEPFWGYLLEVMPPTVKLEKRAEFMLKESSNLLLVPWYSLKKILRGLSL</sequence>
<dbReference type="EMBL" id="CP056066">
    <property type="protein sequence ID" value="UKJ89115.2"/>
    <property type="molecule type" value="Genomic_DNA"/>
</dbReference>
<evidence type="ECO:0000256" key="1">
    <source>
        <dbReference type="SAM" id="SignalP"/>
    </source>
</evidence>
<reference evidence="2" key="1">
    <citation type="submission" date="2022-07" db="EMBL/GenBank/DDBJ databases">
        <title>Evaluation of T. orientalis genome assembly methods using nanopore sequencing and analysis of variation between genomes.</title>
        <authorList>
            <person name="Yam J."/>
            <person name="Micallef M.L."/>
            <person name="Liu M."/>
            <person name="Djordjevic S.P."/>
            <person name="Bogema D.R."/>
            <person name="Jenkins C."/>
        </authorList>
    </citation>
    <scope>NUCLEOTIDE SEQUENCE</scope>
    <source>
        <strain evidence="2">Fish Creek</strain>
    </source>
</reference>
<dbReference type="AlphaFoldDB" id="A0A976M5W1"/>
<dbReference type="Proteomes" id="UP000244803">
    <property type="component" value="Chromosome 3"/>
</dbReference>
<evidence type="ECO:0000313" key="2">
    <source>
        <dbReference type="EMBL" id="UKJ89115.2"/>
    </source>
</evidence>
<proteinExistence type="predicted"/>
<feature type="signal peptide" evidence="1">
    <location>
        <begin position="1"/>
        <end position="23"/>
    </location>
</feature>
<organism evidence="2 3">
    <name type="scientific">Theileria orientalis</name>
    <dbReference type="NCBI Taxonomy" id="68886"/>
    <lineage>
        <taxon>Eukaryota</taxon>
        <taxon>Sar</taxon>
        <taxon>Alveolata</taxon>
        <taxon>Apicomplexa</taxon>
        <taxon>Aconoidasida</taxon>
        <taxon>Piroplasmida</taxon>
        <taxon>Theileriidae</taxon>
        <taxon>Theileria</taxon>
    </lineage>
</organism>
<keyword evidence="1" id="KW-0732">Signal</keyword>
<accession>A0A976M5W1</accession>